<evidence type="ECO:0000256" key="1">
    <source>
        <dbReference type="ARBA" id="ARBA00022908"/>
    </source>
</evidence>
<evidence type="ECO:0000256" key="3">
    <source>
        <dbReference type="ARBA" id="ARBA00023172"/>
    </source>
</evidence>
<name>A0A2P5K6K7_9BURK</name>
<dbReference type="PROSITE" id="PS51737">
    <property type="entry name" value="RECOMBINASE_DNA_BIND"/>
    <property type="match status" value="1"/>
</dbReference>
<dbReference type="Pfam" id="PF00239">
    <property type="entry name" value="Resolvase"/>
    <property type="match status" value="1"/>
</dbReference>
<dbReference type="CDD" id="cd00338">
    <property type="entry name" value="Ser_Recombinase"/>
    <property type="match status" value="1"/>
</dbReference>
<dbReference type="Pfam" id="PF07508">
    <property type="entry name" value="Recombinase"/>
    <property type="match status" value="1"/>
</dbReference>
<dbReference type="Pfam" id="PF13408">
    <property type="entry name" value="Zn_ribbon_recom"/>
    <property type="match status" value="1"/>
</dbReference>
<proteinExistence type="predicted"/>
<dbReference type="InterPro" id="IPR025827">
    <property type="entry name" value="Zn_ribbon_recom_dom"/>
</dbReference>
<comment type="caution">
    <text evidence="8">The sequence shown here is derived from an EMBL/GenBank/DDBJ whole genome shotgun (WGS) entry which is preliminary data.</text>
</comment>
<feature type="active site" description="O-(5'-phospho-DNA)-serine intermediate" evidence="4 5">
    <location>
        <position position="14"/>
    </location>
</feature>
<dbReference type="Gene3D" id="3.40.50.1390">
    <property type="entry name" value="Resolvase, N-terminal catalytic domain"/>
    <property type="match status" value="1"/>
</dbReference>
<evidence type="ECO:0000256" key="5">
    <source>
        <dbReference type="PROSITE-ProRule" id="PRU10137"/>
    </source>
</evidence>
<dbReference type="InterPro" id="IPR006119">
    <property type="entry name" value="Resolv_N"/>
</dbReference>
<dbReference type="AlphaFoldDB" id="A0A2P5K6K7"/>
<dbReference type="InterPro" id="IPR006118">
    <property type="entry name" value="Recombinase_CS"/>
</dbReference>
<dbReference type="SMART" id="SM00857">
    <property type="entry name" value="Resolvase"/>
    <property type="match status" value="1"/>
</dbReference>
<evidence type="ECO:0000256" key="4">
    <source>
        <dbReference type="PIRSR" id="PIRSR606118-50"/>
    </source>
</evidence>
<dbReference type="InterPro" id="IPR036162">
    <property type="entry name" value="Resolvase-like_N_sf"/>
</dbReference>
<dbReference type="GO" id="GO:0015074">
    <property type="term" value="P:DNA integration"/>
    <property type="evidence" value="ECO:0007669"/>
    <property type="project" value="UniProtKB-KW"/>
</dbReference>
<feature type="domain" description="Recombinase" evidence="7">
    <location>
        <begin position="162"/>
        <end position="307"/>
    </location>
</feature>
<dbReference type="PROSITE" id="PS51736">
    <property type="entry name" value="RECOMBINASES_3"/>
    <property type="match status" value="1"/>
</dbReference>
<dbReference type="PANTHER" id="PTHR30461:SF23">
    <property type="entry name" value="DNA RECOMBINASE-RELATED"/>
    <property type="match status" value="1"/>
</dbReference>
<dbReference type="InterPro" id="IPR011109">
    <property type="entry name" value="DNA_bind_recombinase_dom"/>
</dbReference>
<keyword evidence="9" id="KW-1185">Reference proteome</keyword>
<dbReference type="EMBL" id="PRDW01000030">
    <property type="protein sequence ID" value="PPB80670.1"/>
    <property type="molecule type" value="Genomic_DNA"/>
</dbReference>
<accession>A0A2P5K6K7</accession>
<keyword evidence="2" id="KW-0238">DNA-binding</keyword>
<dbReference type="PANTHER" id="PTHR30461">
    <property type="entry name" value="DNA-INVERTASE FROM LAMBDOID PROPHAGE"/>
    <property type="match status" value="1"/>
</dbReference>
<sequence length="620" mass="70243">MSKAAVVALYARVSSEQQNKRGTVESQLAALKERISADGAQIAEDMCFVDAGVSGATLIRPQLERLRDCAALSAIDQLYILSPDRLARKYAHQALLMEEFAACGVQVVFLNHAIGTTPEESLLLQMQGMIAEYERAKIAERHRRGKLHGAKRGSINVLSGAPYGYRYIRRQLDATPARYVIELPQAATVRSIFQWVGMERLSIGEVVRRLTDSGTVTASGKPYWDRSVVWGILRNPAYMGRAAFGKTQSCDHLARVRAQRHSADVPRKPHSTTRTHPQDWIEIAVPAIISEALFQSAQEQLAENRKLARHRRESAPLRLLQGLTVCGQCRYAYYAKKVSKAAAKGHQRNYAYYRCVGTDAYRFGGQRICDNLQVRTDKLDDLVWQQVVQLLRQPERLKNEYERRLDMMERNERNSLATSHLEKQRIQLEKGKSRLIDSYAEGIIDKTDFEPRMQQLKNRIEQIDQQILESKQQGAVQSELFLVINRLEEFAGAITQKLDTIELETKHRIVLGLVKRVEIHKDEIVVVFRVDPQAGALANENSNDSDHGVKSTQHCTRRTLTPVIQHHVARIRCVDGKELPKQEGAQRSMGVELRHSQTASHYCARKPPVETSCRLLSVCR</sequence>
<dbReference type="InterPro" id="IPR050639">
    <property type="entry name" value="SSR_resolvase"/>
</dbReference>
<gene>
    <name evidence="8" type="ORF">B0O95_13012</name>
</gene>
<keyword evidence="3" id="KW-0233">DNA recombination</keyword>
<dbReference type="InterPro" id="IPR038109">
    <property type="entry name" value="DNA_bind_recomb_sf"/>
</dbReference>
<dbReference type="GO" id="GO:0000150">
    <property type="term" value="F:DNA strand exchange activity"/>
    <property type="evidence" value="ECO:0007669"/>
    <property type="project" value="InterPro"/>
</dbReference>
<dbReference type="SUPFAM" id="SSF53041">
    <property type="entry name" value="Resolvase-like"/>
    <property type="match status" value="1"/>
</dbReference>
<dbReference type="Gene3D" id="3.90.1750.20">
    <property type="entry name" value="Putative Large Serine Recombinase, Chain B, Domain 2"/>
    <property type="match status" value="1"/>
</dbReference>
<evidence type="ECO:0000256" key="2">
    <source>
        <dbReference type="ARBA" id="ARBA00023125"/>
    </source>
</evidence>
<organism evidence="8 9">
    <name type="scientific">Mycetohabitans endofungorum</name>
    <dbReference type="NCBI Taxonomy" id="417203"/>
    <lineage>
        <taxon>Bacteria</taxon>
        <taxon>Pseudomonadati</taxon>
        <taxon>Pseudomonadota</taxon>
        <taxon>Betaproteobacteria</taxon>
        <taxon>Burkholderiales</taxon>
        <taxon>Burkholderiaceae</taxon>
        <taxon>Mycetohabitans</taxon>
    </lineage>
</organism>
<keyword evidence="1" id="KW-0229">DNA integration</keyword>
<protein>
    <submittedName>
        <fullName evidence="8">Site-specific DNA recombinase</fullName>
    </submittedName>
</protein>
<reference evidence="8 9" key="1">
    <citation type="submission" date="2018-01" db="EMBL/GenBank/DDBJ databases">
        <title>Genomic Encyclopedia of Type Strains, Phase III (KMG-III): the genomes of soil and plant-associated and newly described type strains.</title>
        <authorList>
            <person name="Whitman W."/>
        </authorList>
    </citation>
    <scope>NUCLEOTIDE SEQUENCE [LARGE SCALE GENOMIC DNA]</scope>
    <source>
        <strain evidence="8 9">HKI456</strain>
    </source>
</reference>
<evidence type="ECO:0000259" key="7">
    <source>
        <dbReference type="PROSITE" id="PS51737"/>
    </source>
</evidence>
<evidence type="ECO:0000313" key="9">
    <source>
        <dbReference type="Proteomes" id="UP000243096"/>
    </source>
</evidence>
<feature type="domain" description="Resolvase/invertase-type recombinase catalytic" evidence="6">
    <location>
        <begin position="6"/>
        <end position="153"/>
    </location>
</feature>
<evidence type="ECO:0000313" key="8">
    <source>
        <dbReference type="EMBL" id="PPB80670.1"/>
    </source>
</evidence>
<dbReference type="GO" id="GO:0003677">
    <property type="term" value="F:DNA binding"/>
    <property type="evidence" value="ECO:0007669"/>
    <property type="project" value="UniProtKB-KW"/>
</dbReference>
<dbReference type="Proteomes" id="UP000243096">
    <property type="component" value="Unassembled WGS sequence"/>
</dbReference>
<dbReference type="PROSITE" id="PS00397">
    <property type="entry name" value="RECOMBINASES_1"/>
    <property type="match status" value="1"/>
</dbReference>
<evidence type="ECO:0000259" key="6">
    <source>
        <dbReference type="PROSITE" id="PS51736"/>
    </source>
</evidence>